<dbReference type="InterPro" id="IPR051082">
    <property type="entry name" value="Pentapeptide-BTB/POZ_domain"/>
</dbReference>
<comment type="caution">
    <text evidence="2">The sequence shown here is derived from an EMBL/GenBank/DDBJ whole genome shotgun (WGS) entry which is preliminary data.</text>
</comment>
<protein>
    <submittedName>
        <fullName evidence="2">Pentapeptide repeat protein</fullName>
    </submittedName>
</protein>
<sequence>MNAEELIALYEAGERDFQGLDLENIDLRDVDLSCANLRLTNLRNADLSCANLRLTNLNYANLSGADLSGADLSDAYLNDANLRLTDLSDANLTGAIIDSETKLDYKWYCVWKLINSKFNVFDVNLTYDDTDLEEHDNNLIINGIDLTFGDINLSNAELSCAKLEFINLNGANLIGTNFSNSDLSGTNLSDANLKNADLSGTNLSGANLKNADLSGTNLSGANLNWVNLTGAIIDDKTKIDHKWYLAWKIVNGKSDNLIKNYYQLSLFNLLNNSFDYNQYIGKDLSSSYLHNLDLIGLNLSFSIFCRADCQNANFTNTNLYCANFHDANLRGANFTNADLRYAILIGADLRGADFTNADLRHINFHGVDLTKSNTEGAKFTTFDDISCSWNQLNDNQFEELCYDILREKHKLTNIDKIGNSRSRDGGRDIVFFKGVDINKKPIKWIAQCKLKSDKRSLGSSQVTDISDMLVAQEAKGFCIMTSGIIDATLHDKLDALRDRNGIEVEKWSYLEIERFLAEHPEIKARYFKD</sequence>
<dbReference type="PANTHER" id="PTHR14136">
    <property type="entry name" value="BTB_POZ DOMAIN-CONTAINING PROTEIN KCTD9"/>
    <property type="match status" value="1"/>
</dbReference>
<dbReference type="SUPFAM" id="SSF141571">
    <property type="entry name" value="Pentapeptide repeat-like"/>
    <property type="match status" value="3"/>
</dbReference>
<dbReference type="AlphaFoldDB" id="A0A480A921"/>
<dbReference type="Gene3D" id="2.160.20.80">
    <property type="entry name" value="E3 ubiquitin-protein ligase SopA"/>
    <property type="match status" value="3"/>
</dbReference>
<dbReference type="SUPFAM" id="SSF52980">
    <property type="entry name" value="Restriction endonuclease-like"/>
    <property type="match status" value="1"/>
</dbReference>
<accession>A0A480A921</accession>
<proteinExistence type="predicted"/>
<reference evidence="3" key="1">
    <citation type="submission" date="2019-02" db="EMBL/GenBank/DDBJ databases">
        <title>Draft genome sequence of Sphaerospermopsis reniformis NIES-1949.</title>
        <authorList>
            <person name="Yamaguchi H."/>
            <person name="Suzuki S."/>
            <person name="Kawachi M."/>
        </authorList>
    </citation>
    <scope>NUCLEOTIDE SEQUENCE [LARGE SCALE GENOMIC DNA]</scope>
    <source>
        <strain evidence="3">NIES-1949</strain>
    </source>
</reference>
<dbReference type="InterPro" id="IPR007560">
    <property type="entry name" value="Restrct_endonuc_IV_Mrr"/>
</dbReference>
<dbReference type="GO" id="GO:0009307">
    <property type="term" value="P:DNA restriction-modification system"/>
    <property type="evidence" value="ECO:0007669"/>
    <property type="project" value="InterPro"/>
</dbReference>
<keyword evidence="3" id="KW-1185">Reference proteome</keyword>
<dbReference type="GO" id="GO:0003677">
    <property type="term" value="F:DNA binding"/>
    <property type="evidence" value="ECO:0007669"/>
    <property type="project" value="InterPro"/>
</dbReference>
<dbReference type="GO" id="GO:0004519">
    <property type="term" value="F:endonuclease activity"/>
    <property type="evidence" value="ECO:0007669"/>
    <property type="project" value="InterPro"/>
</dbReference>
<dbReference type="PANTHER" id="PTHR14136:SF17">
    <property type="entry name" value="BTB_POZ DOMAIN-CONTAINING PROTEIN KCTD9"/>
    <property type="match status" value="1"/>
</dbReference>
<dbReference type="Proteomes" id="UP000300142">
    <property type="component" value="Unassembled WGS sequence"/>
</dbReference>
<name>A0A480A921_9CYAN</name>
<evidence type="ECO:0000313" key="2">
    <source>
        <dbReference type="EMBL" id="GCL39621.1"/>
    </source>
</evidence>
<feature type="domain" description="Restriction endonuclease type IV Mrr" evidence="1">
    <location>
        <begin position="391"/>
        <end position="485"/>
    </location>
</feature>
<dbReference type="InterPro" id="IPR001646">
    <property type="entry name" value="5peptide_repeat"/>
</dbReference>
<dbReference type="InterPro" id="IPR011335">
    <property type="entry name" value="Restrct_endonuc-II-like"/>
</dbReference>
<dbReference type="Pfam" id="PF04471">
    <property type="entry name" value="Mrr_cat"/>
    <property type="match status" value="1"/>
</dbReference>
<dbReference type="Pfam" id="PF00805">
    <property type="entry name" value="Pentapeptide"/>
    <property type="match status" value="4"/>
</dbReference>
<gene>
    <name evidence="2" type="ORF">SR1949_47480</name>
</gene>
<organism evidence="2 3">
    <name type="scientific">Sphaerospermopsis reniformis</name>
    <dbReference type="NCBI Taxonomy" id="531300"/>
    <lineage>
        <taxon>Bacteria</taxon>
        <taxon>Bacillati</taxon>
        <taxon>Cyanobacteriota</taxon>
        <taxon>Cyanophyceae</taxon>
        <taxon>Nostocales</taxon>
        <taxon>Aphanizomenonaceae</taxon>
        <taxon>Sphaerospermopsis</taxon>
    </lineage>
</organism>
<dbReference type="EMBL" id="BJCE01000285">
    <property type="protein sequence ID" value="GCL39621.1"/>
    <property type="molecule type" value="Genomic_DNA"/>
</dbReference>
<dbReference type="RefSeq" id="WP_137669153.1">
    <property type="nucleotide sequence ID" value="NZ_BJCE01000285.1"/>
</dbReference>
<evidence type="ECO:0000259" key="1">
    <source>
        <dbReference type="Pfam" id="PF04471"/>
    </source>
</evidence>
<evidence type="ECO:0000313" key="3">
    <source>
        <dbReference type="Proteomes" id="UP000300142"/>
    </source>
</evidence>